<dbReference type="PANTHER" id="PTHR15680:SF9">
    <property type="entry name" value="LARGE RIBOSOMAL SUBUNIT PROTEIN BL19M"/>
    <property type="match status" value="1"/>
</dbReference>
<dbReference type="SUPFAM" id="SSF50104">
    <property type="entry name" value="Translation proteins SH3-like domain"/>
    <property type="match status" value="1"/>
</dbReference>
<keyword evidence="2 5" id="KW-0689">Ribosomal protein</keyword>
<evidence type="ECO:0000256" key="4">
    <source>
        <dbReference type="ARBA" id="ARBA00035376"/>
    </source>
</evidence>
<dbReference type="Proteomes" id="UP000244803">
    <property type="component" value="Chromosome 4"/>
</dbReference>
<dbReference type="GO" id="GO:0003735">
    <property type="term" value="F:structural constituent of ribosome"/>
    <property type="evidence" value="ECO:0007669"/>
    <property type="project" value="InterPro"/>
</dbReference>
<dbReference type="InterPro" id="IPR001857">
    <property type="entry name" value="Ribosomal_bL19"/>
</dbReference>
<accession>A0A976XJH5</accession>
<dbReference type="EMBL" id="CP056067">
    <property type="protein sequence ID" value="UVC54485.1"/>
    <property type="molecule type" value="Genomic_DNA"/>
</dbReference>
<proteinExistence type="inferred from homology"/>
<name>A0A976XJH5_THEOR</name>
<dbReference type="Gene3D" id="2.30.30.790">
    <property type="match status" value="1"/>
</dbReference>
<dbReference type="PANTHER" id="PTHR15680">
    <property type="entry name" value="RIBOSOMAL PROTEIN L19"/>
    <property type="match status" value="1"/>
</dbReference>
<dbReference type="InterPro" id="IPR038657">
    <property type="entry name" value="Ribosomal_bL19_sf"/>
</dbReference>
<dbReference type="GO" id="GO:0006412">
    <property type="term" value="P:translation"/>
    <property type="evidence" value="ECO:0007669"/>
    <property type="project" value="InterPro"/>
</dbReference>
<evidence type="ECO:0000256" key="2">
    <source>
        <dbReference type="ARBA" id="ARBA00022980"/>
    </source>
</evidence>
<organism evidence="5 6">
    <name type="scientific">Theileria orientalis</name>
    <dbReference type="NCBI Taxonomy" id="68886"/>
    <lineage>
        <taxon>Eukaryota</taxon>
        <taxon>Sar</taxon>
        <taxon>Alveolata</taxon>
        <taxon>Apicomplexa</taxon>
        <taxon>Aconoidasida</taxon>
        <taxon>Piroplasmida</taxon>
        <taxon>Theileriidae</taxon>
        <taxon>Theileria</taxon>
    </lineage>
</organism>
<protein>
    <recommendedName>
        <fullName evidence="4">50S ribosomal protein L19, chloroplastic</fullName>
    </recommendedName>
</protein>
<dbReference type="PRINTS" id="PR00061">
    <property type="entry name" value="RIBOSOMALL19"/>
</dbReference>
<dbReference type="Pfam" id="PF01245">
    <property type="entry name" value="Ribosomal_L19"/>
    <property type="match status" value="1"/>
</dbReference>
<evidence type="ECO:0000313" key="6">
    <source>
        <dbReference type="Proteomes" id="UP000244803"/>
    </source>
</evidence>
<sequence>MNGFFGNLCKNCINIVKYNRLPKTNIINSTHHTNGISLYSNSPTISCLSPVLSLEGRFLGYYKNHLYNYEQRSLIRTRAIVSNFDHSHFVVTNPKTSENWPPENDHGSPISRKGCKKLMFELNQLEMERMDKMRKFSMPELNLGDLVEVKYELSRTQQTFAMFTGYCVDIRNRGLNSSFSLKNAFDGVGVTQLFPSYSPRILNVRIIKSVNRATKIDTKPITRDYRYKFHYNVRHRFAKKRGVHKPGIRSFEIRLKNRITRLKQSYYRMRLEAGLPPYIWGGPYNINTRKRKRYTSHLYLGQFYHR</sequence>
<reference evidence="5" key="1">
    <citation type="submission" date="2022-07" db="EMBL/GenBank/DDBJ databases">
        <title>Evaluation of T. orientalis genome assembly methods using nanopore sequencing and analysis of variation between genomes.</title>
        <authorList>
            <person name="Yam J."/>
            <person name="Micallef M.L."/>
            <person name="Liu M."/>
            <person name="Djordjevic S.P."/>
            <person name="Bogema D.R."/>
            <person name="Jenkins C."/>
        </authorList>
    </citation>
    <scope>NUCLEOTIDE SEQUENCE</scope>
    <source>
        <strain evidence="5">Fish Creek</strain>
    </source>
</reference>
<evidence type="ECO:0000256" key="3">
    <source>
        <dbReference type="ARBA" id="ARBA00023274"/>
    </source>
</evidence>
<comment type="similarity">
    <text evidence="1">Belongs to the bacterial ribosomal protein bL19 family.</text>
</comment>
<evidence type="ECO:0000313" key="5">
    <source>
        <dbReference type="EMBL" id="UVC54485.1"/>
    </source>
</evidence>
<dbReference type="GO" id="GO:0005762">
    <property type="term" value="C:mitochondrial large ribosomal subunit"/>
    <property type="evidence" value="ECO:0007669"/>
    <property type="project" value="TreeGrafter"/>
</dbReference>
<gene>
    <name evidence="5" type="ORF">MACJ_004034</name>
</gene>
<dbReference type="InterPro" id="IPR008991">
    <property type="entry name" value="Translation_prot_SH3-like_sf"/>
</dbReference>
<dbReference type="AlphaFoldDB" id="A0A976XJH5"/>
<keyword evidence="3" id="KW-0687">Ribonucleoprotein</keyword>
<evidence type="ECO:0000256" key="1">
    <source>
        <dbReference type="ARBA" id="ARBA00005781"/>
    </source>
</evidence>